<name>A0ABS2DSI3_9BURK</name>
<comment type="caution">
    <text evidence="1">The sequence shown here is derived from an EMBL/GenBank/DDBJ whole genome shotgun (WGS) entry which is preliminary data.</text>
</comment>
<dbReference type="Proteomes" id="UP000715095">
    <property type="component" value="Unassembled WGS sequence"/>
</dbReference>
<evidence type="ECO:0000313" key="2">
    <source>
        <dbReference type="Proteomes" id="UP000715095"/>
    </source>
</evidence>
<protein>
    <submittedName>
        <fullName evidence="1">Uncharacterized protein</fullName>
    </submittedName>
</protein>
<dbReference type="RefSeq" id="WP_205102915.1">
    <property type="nucleotide sequence ID" value="NZ_JACJJC010000010.1"/>
</dbReference>
<evidence type="ECO:0000313" key="1">
    <source>
        <dbReference type="EMBL" id="MBM6704301.1"/>
    </source>
</evidence>
<dbReference type="Gene3D" id="1.20.5.420">
    <property type="entry name" value="Immunoglobulin FC, subunit C"/>
    <property type="match status" value="1"/>
</dbReference>
<reference evidence="1 2" key="1">
    <citation type="journal article" date="2021" name="Sci. Rep.">
        <title>The distribution of antibiotic resistance genes in chicken gut microbiota commensals.</title>
        <authorList>
            <person name="Juricova H."/>
            <person name="Matiasovicova J."/>
            <person name="Kubasova T."/>
            <person name="Cejkova D."/>
            <person name="Rychlik I."/>
        </authorList>
    </citation>
    <scope>NUCLEOTIDE SEQUENCE [LARGE SCALE GENOMIC DNA]</scope>
    <source>
        <strain evidence="1 2">An829</strain>
    </source>
</reference>
<proteinExistence type="predicted"/>
<sequence>MTTFVSAADAARDASYEDRRRIQDETADMAVRLRREMDAGLSPEDMKRAQAEKAAVDAAADILEKLFK</sequence>
<gene>
    <name evidence="1" type="ORF">H6A60_07375</name>
</gene>
<dbReference type="EMBL" id="JACJJC010000010">
    <property type="protein sequence ID" value="MBM6704301.1"/>
    <property type="molecule type" value="Genomic_DNA"/>
</dbReference>
<accession>A0ABS2DSI3</accession>
<keyword evidence="2" id="KW-1185">Reference proteome</keyword>
<organism evidence="1 2">
    <name type="scientific">Sutterella massiliensis</name>
    <dbReference type="NCBI Taxonomy" id="1816689"/>
    <lineage>
        <taxon>Bacteria</taxon>
        <taxon>Pseudomonadati</taxon>
        <taxon>Pseudomonadota</taxon>
        <taxon>Betaproteobacteria</taxon>
        <taxon>Burkholderiales</taxon>
        <taxon>Sutterellaceae</taxon>
        <taxon>Sutterella</taxon>
    </lineage>
</organism>